<dbReference type="STRING" id="65489.A0A0D3EK52"/>
<dbReference type="PROSITE" id="PS51257">
    <property type="entry name" value="PROKAR_LIPOPROTEIN"/>
    <property type="match status" value="1"/>
</dbReference>
<dbReference type="PANTHER" id="PTHR31718">
    <property type="entry name" value="PLAT DOMAIN-CONTAINING PROTEIN"/>
    <property type="match status" value="1"/>
</dbReference>
<evidence type="ECO:0000256" key="1">
    <source>
        <dbReference type="SAM" id="SignalP"/>
    </source>
</evidence>
<dbReference type="SUPFAM" id="SSF49723">
    <property type="entry name" value="Lipase/lipooxygenase domain (PLAT/LH2 domain)"/>
    <property type="match status" value="1"/>
</dbReference>
<keyword evidence="3" id="KW-1185">Reference proteome</keyword>
<dbReference type="InterPro" id="IPR010417">
    <property type="entry name" value="Embryo-specific_ATS3"/>
</dbReference>
<name>A0A0D3EK52_9ORYZ</name>
<dbReference type="eggNOG" id="ENOG502S14I">
    <property type="taxonomic scope" value="Eukaryota"/>
</dbReference>
<dbReference type="CDD" id="cd00113">
    <property type="entry name" value="PLAT"/>
    <property type="match status" value="1"/>
</dbReference>
<protein>
    <submittedName>
        <fullName evidence="2">Uncharacterized protein</fullName>
    </submittedName>
</protein>
<feature type="signal peptide" evidence="1">
    <location>
        <begin position="1"/>
        <end position="31"/>
    </location>
</feature>
<feature type="chain" id="PRO_5002260773" evidence="1">
    <location>
        <begin position="32"/>
        <end position="194"/>
    </location>
</feature>
<proteinExistence type="predicted"/>
<reference evidence="2" key="1">
    <citation type="journal article" date="2009" name="Rice">
        <title>De Novo Next Generation Sequencing of Plant Genomes.</title>
        <authorList>
            <person name="Rounsley S."/>
            <person name="Marri P.R."/>
            <person name="Yu Y."/>
            <person name="He R."/>
            <person name="Sisneros N."/>
            <person name="Goicoechea J.L."/>
            <person name="Lee S.J."/>
            <person name="Angelova A."/>
            <person name="Kudrna D."/>
            <person name="Luo M."/>
            <person name="Affourtit J."/>
            <person name="Desany B."/>
            <person name="Knight J."/>
            <person name="Niazi F."/>
            <person name="Egholm M."/>
            <person name="Wing R.A."/>
        </authorList>
    </citation>
    <scope>NUCLEOTIDE SEQUENCE [LARGE SCALE GENOMIC DNA]</scope>
    <source>
        <strain evidence="2">cv. IRGC 105608</strain>
    </source>
</reference>
<organism evidence="2">
    <name type="scientific">Oryza barthii</name>
    <dbReference type="NCBI Taxonomy" id="65489"/>
    <lineage>
        <taxon>Eukaryota</taxon>
        <taxon>Viridiplantae</taxon>
        <taxon>Streptophyta</taxon>
        <taxon>Embryophyta</taxon>
        <taxon>Tracheophyta</taxon>
        <taxon>Spermatophyta</taxon>
        <taxon>Magnoliopsida</taxon>
        <taxon>Liliopsida</taxon>
        <taxon>Poales</taxon>
        <taxon>Poaceae</taxon>
        <taxon>BOP clade</taxon>
        <taxon>Oryzoideae</taxon>
        <taxon>Oryzeae</taxon>
        <taxon>Oryzinae</taxon>
        <taxon>Oryza</taxon>
    </lineage>
</organism>
<dbReference type="PANTHER" id="PTHR31718:SF31">
    <property type="entry name" value="OS01G0172800 PROTEIN"/>
    <property type="match status" value="1"/>
</dbReference>
<accession>A0A0D3EK52</accession>
<evidence type="ECO:0000313" key="3">
    <source>
        <dbReference type="Proteomes" id="UP000026960"/>
    </source>
</evidence>
<dbReference type="HOGENOM" id="CLU_102727_0_1_1"/>
<dbReference type="AlphaFoldDB" id="A0A0D3EK52"/>
<dbReference type="Gramene" id="OBART01G04720.1">
    <property type="protein sequence ID" value="OBART01G04720.1"/>
    <property type="gene ID" value="OBART01G04720"/>
</dbReference>
<dbReference type="Pfam" id="PF06232">
    <property type="entry name" value="ATS3"/>
    <property type="match status" value="1"/>
</dbReference>
<dbReference type="InterPro" id="IPR036392">
    <property type="entry name" value="PLAT/LH2_dom_sf"/>
</dbReference>
<dbReference type="PaxDb" id="65489-OBART01G04720.1"/>
<sequence>MARRRPPPPPPHRHHHLVLLALAAFSCLASATATTSSQQPQPADVLLPARAADLAAGAARTCWYTVQIKTSCASPRRTSDAVSLAFGDAYRNEVYAARLAGSSSPPPSAAAAAAAFERCATDTFRVGGPCGYGVCYLYLRRSGRDGWTPQWVRVYEPTSDTPSTFYYGDPLPDAVWYGFNRCPRLAAAAAAAAQ</sequence>
<evidence type="ECO:0000313" key="2">
    <source>
        <dbReference type="EnsemblPlants" id="OBART01G04720.1"/>
    </source>
</evidence>
<dbReference type="Proteomes" id="UP000026960">
    <property type="component" value="Chromosome 1"/>
</dbReference>
<keyword evidence="1" id="KW-0732">Signal</keyword>
<dbReference type="EnsemblPlants" id="OBART01G04720.1">
    <property type="protein sequence ID" value="OBART01G04720.1"/>
    <property type="gene ID" value="OBART01G04720"/>
</dbReference>
<reference evidence="2" key="2">
    <citation type="submission" date="2015-03" db="UniProtKB">
        <authorList>
            <consortium name="EnsemblPlants"/>
        </authorList>
    </citation>
    <scope>IDENTIFICATION</scope>
</reference>